<gene>
    <name evidence="1" type="ORF">PL8927_520033</name>
</gene>
<evidence type="ECO:0000313" key="2">
    <source>
        <dbReference type="Proteomes" id="UP000184550"/>
    </source>
</evidence>
<accession>A0A7Z9BKL1</accession>
<reference evidence="1" key="1">
    <citation type="submission" date="2019-10" db="EMBL/GenBank/DDBJ databases">
        <authorList>
            <consortium name="Genoscope - CEA"/>
            <person name="William W."/>
        </authorList>
    </citation>
    <scope>NUCLEOTIDE SEQUENCE [LARGE SCALE GENOMIC DNA]</scope>
    <source>
        <strain evidence="1">BBR_PRJEB10992</strain>
    </source>
</reference>
<dbReference type="EMBL" id="CZCU02000127">
    <property type="protein sequence ID" value="VXD16115.1"/>
    <property type="molecule type" value="Genomic_DNA"/>
</dbReference>
<dbReference type="AlphaFoldDB" id="A0A7Z9BKL1"/>
<dbReference type="OrthoDB" id="1550871at2"/>
<organism evidence="1 2">
    <name type="scientific">Planktothrix serta PCC 8927</name>
    <dbReference type="NCBI Taxonomy" id="671068"/>
    <lineage>
        <taxon>Bacteria</taxon>
        <taxon>Bacillati</taxon>
        <taxon>Cyanobacteriota</taxon>
        <taxon>Cyanophyceae</taxon>
        <taxon>Oscillatoriophycideae</taxon>
        <taxon>Oscillatoriales</taxon>
        <taxon>Microcoleaceae</taxon>
        <taxon>Planktothrix</taxon>
    </lineage>
</organism>
<proteinExistence type="predicted"/>
<protein>
    <submittedName>
        <fullName evidence="1">Uncharacterized protein</fullName>
    </submittedName>
</protein>
<comment type="caution">
    <text evidence="1">The sequence shown here is derived from an EMBL/GenBank/DDBJ whole genome shotgun (WGS) entry which is preliminary data.</text>
</comment>
<name>A0A7Z9BKL1_9CYAN</name>
<dbReference type="Proteomes" id="UP000184550">
    <property type="component" value="Unassembled WGS sequence"/>
</dbReference>
<keyword evidence="2" id="KW-1185">Reference proteome</keyword>
<sequence length="111" mass="13171">MLQPPPPLIDERGIIHKALKLLPNQLRGRFLEVLAELQDESCYRYQRFYKTKLKRIKGTQIPLYCAKIDDAERWKLYLYYQEGKLYLQDIICPIPKANKDSLDIIAELNDF</sequence>
<dbReference type="RefSeq" id="WP_083620032.1">
    <property type="nucleotide sequence ID" value="NZ_LR734863.1"/>
</dbReference>
<evidence type="ECO:0000313" key="1">
    <source>
        <dbReference type="EMBL" id="VXD16115.1"/>
    </source>
</evidence>